<dbReference type="GO" id="GO:0003700">
    <property type="term" value="F:DNA-binding transcription factor activity"/>
    <property type="evidence" value="ECO:0007669"/>
    <property type="project" value="InterPro"/>
</dbReference>
<evidence type="ECO:0000256" key="3">
    <source>
        <dbReference type="ARBA" id="ARBA00023125"/>
    </source>
</evidence>
<keyword evidence="2" id="KW-0805">Transcription regulation</keyword>
<dbReference type="InterPro" id="IPR000847">
    <property type="entry name" value="LysR_HTH_N"/>
</dbReference>
<sequence>MDIRTLQYFVTIVECGNISIAAKKIHMTQPPLSKQIKNLEEELGTVLMERGPRNITLTDAGKKLYEYAQSIIDISNIAMQDIRNFSEGKKGTLRIGCSSSCSHHLLSIISKDFSIKNPEITYQIFEKNTFELIELLEKNIIEIAILRSPLPDSSSFHSEIITKERMIAVARPEFFSEDQTDFNIEHLSNKPVILYRRWESFLKNYFKSKNVSPKYICINDDARTSLSWAEEGMGIAILPPSAIYNTENNSIICKDIRQDEMDTAIAIAWKESKYVSRTLENFIKAALSFNNY</sequence>
<keyword evidence="3" id="KW-0238">DNA-binding</keyword>
<comment type="similarity">
    <text evidence="1">Belongs to the LysR transcriptional regulatory family.</text>
</comment>
<protein>
    <submittedName>
        <fullName evidence="6">LysR family transcriptional regulator</fullName>
    </submittedName>
</protein>
<dbReference type="InterPro" id="IPR036388">
    <property type="entry name" value="WH-like_DNA-bd_sf"/>
</dbReference>
<dbReference type="PANTHER" id="PTHR30419:SF28">
    <property type="entry name" value="HTH-TYPE TRANSCRIPTIONAL REGULATOR BSDA"/>
    <property type="match status" value="1"/>
</dbReference>
<reference evidence="6" key="1">
    <citation type="submission" date="2020-08" db="EMBL/GenBank/DDBJ databases">
        <title>Genome public.</title>
        <authorList>
            <person name="Liu C."/>
            <person name="Sun Q."/>
        </authorList>
    </citation>
    <scope>NUCLEOTIDE SEQUENCE</scope>
    <source>
        <strain evidence="6">NSJ-24</strain>
    </source>
</reference>
<dbReference type="InterPro" id="IPR050950">
    <property type="entry name" value="HTH-type_LysR_regulators"/>
</dbReference>
<dbReference type="PRINTS" id="PR00039">
    <property type="entry name" value="HTHLYSR"/>
</dbReference>
<accession>A0A926E7R9</accession>
<gene>
    <name evidence="6" type="ORF">H8692_04125</name>
</gene>
<dbReference type="PANTHER" id="PTHR30419">
    <property type="entry name" value="HTH-TYPE TRANSCRIPTIONAL REGULATOR YBHD"/>
    <property type="match status" value="1"/>
</dbReference>
<proteinExistence type="inferred from homology"/>
<dbReference type="Proteomes" id="UP000610862">
    <property type="component" value="Unassembled WGS sequence"/>
</dbReference>
<dbReference type="InterPro" id="IPR005119">
    <property type="entry name" value="LysR_subst-bd"/>
</dbReference>
<dbReference type="PROSITE" id="PS50931">
    <property type="entry name" value="HTH_LYSR"/>
    <property type="match status" value="1"/>
</dbReference>
<dbReference type="CDD" id="cd05466">
    <property type="entry name" value="PBP2_LTTR_substrate"/>
    <property type="match status" value="1"/>
</dbReference>
<dbReference type="SUPFAM" id="SSF53850">
    <property type="entry name" value="Periplasmic binding protein-like II"/>
    <property type="match status" value="1"/>
</dbReference>
<dbReference type="Pfam" id="PF00126">
    <property type="entry name" value="HTH_1"/>
    <property type="match status" value="1"/>
</dbReference>
<name>A0A926E7R9_9FIRM</name>
<dbReference type="FunFam" id="1.10.10.10:FF:000001">
    <property type="entry name" value="LysR family transcriptional regulator"/>
    <property type="match status" value="1"/>
</dbReference>
<evidence type="ECO:0000259" key="5">
    <source>
        <dbReference type="PROSITE" id="PS50931"/>
    </source>
</evidence>
<dbReference type="GO" id="GO:0003677">
    <property type="term" value="F:DNA binding"/>
    <property type="evidence" value="ECO:0007669"/>
    <property type="project" value="UniProtKB-KW"/>
</dbReference>
<evidence type="ECO:0000313" key="7">
    <source>
        <dbReference type="Proteomes" id="UP000610862"/>
    </source>
</evidence>
<dbReference type="Pfam" id="PF03466">
    <property type="entry name" value="LysR_substrate"/>
    <property type="match status" value="1"/>
</dbReference>
<comment type="caution">
    <text evidence="6">The sequence shown here is derived from an EMBL/GenBank/DDBJ whole genome shotgun (WGS) entry which is preliminary data.</text>
</comment>
<dbReference type="SUPFAM" id="SSF46785">
    <property type="entry name" value="Winged helix' DNA-binding domain"/>
    <property type="match status" value="1"/>
</dbReference>
<evidence type="ECO:0000313" key="6">
    <source>
        <dbReference type="EMBL" id="MBC8567953.1"/>
    </source>
</evidence>
<dbReference type="EMBL" id="JACRTA010000001">
    <property type="protein sequence ID" value="MBC8567953.1"/>
    <property type="molecule type" value="Genomic_DNA"/>
</dbReference>
<feature type="domain" description="HTH lysR-type" evidence="5">
    <location>
        <begin position="1"/>
        <end position="58"/>
    </location>
</feature>
<dbReference type="RefSeq" id="WP_177268202.1">
    <property type="nucleotide sequence ID" value="NZ_JACRTA010000001.1"/>
</dbReference>
<dbReference type="GO" id="GO:0005829">
    <property type="term" value="C:cytosol"/>
    <property type="evidence" value="ECO:0007669"/>
    <property type="project" value="TreeGrafter"/>
</dbReference>
<evidence type="ECO:0000256" key="1">
    <source>
        <dbReference type="ARBA" id="ARBA00009437"/>
    </source>
</evidence>
<evidence type="ECO:0000256" key="4">
    <source>
        <dbReference type="ARBA" id="ARBA00023163"/>
    </source>
</evidence>
<keyword evidence="4" id="KW-0804">Transcription</keyword>
<dbReference type="Gene3D" id="1.10.10.10">
    <property type="entry name" value="Winged helix-like DNA-binding domain superfamily/Winged helix DNA-binding domain"/>
    <property type="match status" value="1"/>
</dbReference>
<evidence type="ECO:0000256" key="2">
    <source>
        <dbReference type="ARBA" id="ARBA00023015"/>
    </source>
</evidence>
<keyword evidence="7" id="KW-1185">Reference proteome</keyword>
<dbReference type="InterPro" id="IPR036390">
    <property type="entry name" value="WH_DNA-bd_sf"/>
</dbReference>
<dbReference type="AlphaFoldDB" id="A0A926E7R9"/>
<organism evidence="6 7">
    <name type="scientific">Lentihominibacter hominis</name>
    <dbReference type="NCBI Taxonomy" id="2763645"/>
    <lineage>
        <taxon>Bacteria</taxon>
        <taxon>Bacillati</taxon>
        <taxon>Bacillota</taxon>
        <taxon>Clostridia</taxon>
        <taxon>Peptostreptococcales</taxon>
        <taxon>Anaerovoracaceae</taxon>
        <taxon>Lentihominibacter</taxon>
    </lineage>
</organism>
<dbReference type="Gene3D" id="3.40.190.290">
    <property type="match status" value="1"/>
</dbReference>